<name>A0ABY9HB99_9MOLU</name>
<organism evidence="1 2">
    <name type="scientific">Mycoplasma seminis</name>
    <dbReference type="NCBI Taxonomy" id="512749"/>
    <lineage>
        <taxon>Bacteria</taxon>
        <taxon>Bacillati</taxon>
        <taxon>Mycoplasmatota</taxon>
        <taxon>Mollicutes</taxon>
        <taxon>Mycoplasmataceae</taxon>
        <taxon>Mycoplasma</taxon>
    </lineage>
</organism>
<gene>
    <name evidence="1" type="ORF">Q8852_01925</name>
</gene>
<evidence type="ECO:0000313" key="1">
    <source>
        <dbReference type="EMBL" id="WLP85883.1"/>
    </source>
</evidence>
<accession>A0ABY9HB99</accession>
<proteinExistence type="predicted"/>
<dbReference type="SUPFAM" id="SSF50249">
    <property type="entry name" value="Nucleic acid-binding proteins"/>
    <property type="match status" value="1"/>
</dbReference>
<evidence type="ECO:0000313" key="2">
    <source>
        <dbReference type="Proteomes" id="UP001237011"/>
    </source>
</evidence>
<sequence length="137" mass="16268">METKLTYKNGQVASAKVIRAGTKFVLLEDKYKNIFIIHKNEITDFYKLQIHDILKLKEIINFIVIGYDEKTNQYIGSFKRNHPNFLKSEQYFVFTRYHKNELKETKNGFANLQQFTNSYVFPESETTIEQTPNNKED</sequence>
<dbReference type="Proteomes" id="UP001237011">
    <property type="component" value="Chromosome"/>
</dbReference>
<reference evidence="1" key="1">
    <citation type="submission" date="2023-08" db="EMBL/GenBank/DDBJ databases">
        <title>Complete genome sequence of Mycoplasma seminis 2200.</title>
        <authorList>
            <person name="Spergser J."/>
        </authorList>
    </citation>
    <scope>NUCLEOTIDE SEQUENCE [LARGE SCALE GENOMIC DNA]</scope>
    <source>
        <strain evidence="1">2200</strain>
    </source>
</reference>
<keyword evidence="2" id="KW-1185">Reference proteome</keyword>
<dbReference type="InterPro" id="IPR012340">
    <property type="entry name" value="NA-bd_OB-fold"/>
</dbReference>
<dbReference type="RefSeq" id="WP_305938306.1">
    <property type="nucleotide sequence ID" value="NZ_CP132191.1"/>
</dbReference>
<protein>
    <submittedName>
        <fullName evidence="1">RNA-binding protein</fullName>
    </submittedName>
</protein>
<dbReference type="EMBL" id="CP132191">
    <property type="protein sequence ID" value="WLP85883.1"/>
    <property type="molecule type" value="Genomic_DNA"/>
</dbReference>